<proteinExistence type="inferred from homology"/>
<comment type="similarity">
    <text evidence="1">Belongs to the LysR transcriptional regulatory family.</text>
</comment>
<dbReference type="PANTHER" id="PTHR30419:SF8">
    <property type="entry name" value="NITROGEN ASSIMILATION TRANSCRIPTIONAL ACTIVATOR-RELATED"/>
    <property type="match status" value="1"/>
</dbReference>
<dbReference type="SUPFAM" id="SSF53850">
    <property type="entry name" value="Periplasmic binding protein-like II"/>
    <property type="match status" value="1"/>
</dbReference>
<dbReference type="Pfam" id="PF03466">
    <property type="entry name" value="LysR_substrate"/>
    <property type="match status" value="1"/>
</dbReference>
<evidence type="ECO:0000256" key="2">
    <source>
        <dbReference type="ARBA" id="ARBA00023015"/>
    </source>
</evidence>
<dbReference type="InterPro" id="IPR000847">
    <property type="entry name" value="LysR_HTH_N"/>
</dbReference>
<evidence type="ECO:0000259" key="5">
    <source>
        <dbReference type="PROSITE" id="PS50931"/>
    </source>
</evidence>
<name>A0ABS5SSP1_9GAMM</name>
<evidence type="ECO:0000313" key="6">
    <source>
        <dbReference type="EMBL" id="MBT0723079.1"/>
    </source>
</evidence>
<dbReference type="SUPFAM" id="SSF46785">
    <property type="entry name" value="Winged helix' DNA-binding domain"/>
    <property type="match status" value="1"/>
</dbReference>
<dbReference type="Pfam" id="PF00126">
    <property type="entry name" value="HTH_1"/>
    <property type="match status" value="1"/>
</dbReference>
<dbReference type="InterPro" id="IPR050950">
    <property type="entry name" value="HTH-type_LysR_regulators"/>
</dbReference>
<keyword evidence="3" id="KW-0238">DNA-binding</keyword>
<dbReference type="PRINTS" id="PR00039">
    <property type="entry name" value="HTHLYSR"/>
</dbReference>
<dbReference type="PROSITE" id="PS50931">
    <property type="entry name" value="HTH_LYSR"/>
    <property type="match status" value="1"/>
</dbReference>
<keyword evidence="7" id="KW-1185">Reference proteome</keyword>
<dbReference type="Gene3D" id="3.40.190.10">
    <property type="entry name" value="Periplasmic binding protein-like II"/>
    <property type="match status" value="2"/>
</dbReference>
<protein>
    <submittedName>
        <fullName evidence="6">LysR family transcriptional regulator</fullName>
    </submittedName>
</protein>
<gene>
    <name evidence="6" type="ORF">HH682_01205</name>
</gene>
<accession>A0ABS5SSP1</accession>
<evidence type="ECO:0000256" key="1">
    <source>
        <dbReference type="ARBA" id="ARBA00009437"/>
    </source>
</evidence>
<keyword evidence="2" id="KW-0805">Transcription regulation</keyword>
<evidence type="ECO:0000256" key="4">
    <source>
        <dbReference type="ARBA" id="ARBA00023163"/>
    </source>
</evidence>
<feature type="domain" description="HTH lysR-type" evidence="5">
    <location>
        <begin position="11"/>
        <end position="68"/>
    </location>
</feature>
<dbReference type="InterPro" id="IPR036390">
    <property type="entry name" value="WH_DNA-bd_sf"/>
</dbReference>
<reference evidence="6 7" key="1">
    <citation type="submission" date="2020-04" db="EMBL/GenBank/DDBJ databases">
        <title>Genome sequencing of Rosenbergiella species.</title>
        <authorList>
            <person name="Alvarez-Perez S."/>
            <person name="Lievens B."/>
        </authorList>
    </citation>
    <scope>NUCLEOTIDE SEQUENCE [LARGE SCALE GENOMIC DNA]</scope>
    <source>
        <strain evidence="6 7">S61</strain>
    </source>
</reference>
<dbReference type="EMBL" id="JABBFR010000001">
    <property type="protein sequence ID" value="MBT0723079.1"/>
    <property type="molecule type" value="Genomic_DNA"/>
</dbReference>
<dbReference type="Proteomes" id="UP000790096">
    <property type="component" value="Unassembled WGS sequence"/>
</dbReference>
<organism evidence="6 7">
    <name type="scientific">Rosenbergiella gaditana</name>
    <dbReference type="NCBI Taxonomy" id="2726987"/>
    <lineage>
        <taxon>Bacteria</taxon>
        <taxon>Pseudomonadati</taxon>
        <taxon>Pseudomonadota</taxon>
        <taxon>Gammaproteobacteria</taxon>
        <taxon>Enterobacterales</taxon>
        <taxon>Erwiniaceae</taxon>
        <taxon>Rosenbergiella</taxon>
    </lineage>
</organism>
<evidence type="ECO:0000256" key="3">
    <source>
        <dbReference type="ARBA" id="ARBA00023125"/>
    </source>
</evidence>
<dbReference type="Gene3D" id="1.10.10.10">
    <property type="entry name" value="Winged helix-like DNA-binding domain superfamily/Winged helix DNA-binding domain"/>
    <property type="match status" value="1"/>
</dbReference>
<dbReference type="InterPro" id="IPR036388">
    <property type="entry name" value="WH-like_DNA-bd_sf"/>
</dbReference>
<sequence length="314" mass="34946">MVNIQRFNQKIRLRHFHALAAVAQQKSISTAAKTLSISQPALSKTLAELKQLCGYDIIIRQGQGVRLSHEAQQLLPHALQILNTLQHATDSLFAVETSPIQVIRLAALTTVAMGILPRIIDAFHQRNPNVQLQVSTLHNNVLLAALRAREYDLGIGRLAETTFMEGLEYELLFTEKIKLVVNPAHPLLKGNVSLAAAMNWPVVISPEGTAPWRIAQRILESQHCVLPETRIETSSTSLARQLALHYNYVWFVPSGAVREDLVHQALSPLPLLFTDPGETVGIITPSDALFNTTVERLRTTIREQSQTLNENTYL</sequence>
<keyword evidence="4" id="KW-0804">Transcription</keyword>
<dbReference type="InterPro" id="IPR005119">
    <property type="entry name" value="LysR_subst-bd"/>
</dbReference>
<dbReference type="PANTHER" id="PTHR30419">
    <property type="entry name" value="HTH-TYPE TRANSCRIPTIONAL REGULATOR YBHD"/>
    <property type="match status" value="1"/>
</dbReference>
<evidence type="ECO:0000313" key="7">
    <source>
        <dbReference type="Proteomes" id="UP000790096"/>
    </source>
</evidence>
<comment type="caution">
    <text evidence="6">The sequence shown here is derived from an EMBL/GenBank/DDBJ whole genome shotgun (WGS) entry which is preliminary data.</text>
</comment>